<evidence type="ECO:0000313" key="1">
    <source>
        <dbReference type="EMBL" id="KAA1423788.1"/>
    </source>
</evidence>
<reference evidence="1 2" key="1">
    <citation type="submission" date="2019-09" db="EMBL/GenBank/DDBJ databases">
        <title>Mumia zhuanghuii sp. nov. isolated from the intestinal contents of plateau pika (Ochotona curzoniae) in the Qinghai-Tibet plateau of China.</title>
        <authorList>
            <person name="Tian Z."/>
        </authorList>
    </citation>
    <scope>NUCLEOTIDE SEQUENCE [LARGE SCALE GENOMIC DNA]</scope>
    <source>
        <strain evidence="2">350</strain>
    </source>
</reference>
<name>A0A5Q6S0A6_9ACTN</name>
<dbReference type="EMBL" id="VDFQ02000002">
    <property type="protein sequence ID" value="KAA1423788.1"/>
    <property type="molecule type" value="Genomic_DNA"/>
</dbReference>
<organism evidence="1 2">
    <name type="scientific">Mumia zhuanghuii</name>
    <dbReference type="NCBI Taxonomy" id="2585211"/>
    <lineage>
        <taxon>Bacteria</taxon>
        <taxon>Bacillati</taxon>
        <taxon>Actinomycetota</taxon>
        <taxon>Actinomycetes</taxon>
        <taxon>Propionibacteriales</taxon>
        <taxon>Nocardioidaceae</taxon>
        <taxon>Mumia</taxon>
    </lineage>
</organism>
<accession>A0A5Q6S0A6</accession>
<dbReference type="AlphaFoldDB" id="A0A5Q6S0A6"/>
<dbReference type="Proteomes" id="UP000307768">
    <property type="component" value="Unassembled WGS sequence"/>
</dbReference>
<evidence type="ECO:0000313" key="2">
    <source>
        <dbReference type="Proteomes" id="UP000307768"/>
    </source>
</evidence>
<comment type="caution">
    <text evidence="1">The sequence shown here is derived from an EMBL/GenBank/DDBJ whole genome shotgun (WGS) entry which is preliminary data.</text>
</comment>
<proteinExistence type="predicted"/>
<dbReference type="OrthoDB" id="4828421at2"/>
<protein>
    <submittedName>
        <fullName evidence="1">Uncharacterized protein</fullName>
    </submittedName>
</protein>
<sequence length="88" mass="9197">MTSASPGRRTSFGVVVRADLDEALVSALGALRLRVDVGGPVALRGEFKDRAELLGALQALEELGVELVEVTQQDDPAPSDPGRGRDVG</sequence>
<gene>
    <name evidence="1" type="ORF">FE697_009495</name>
</gene>
<dbReference type="RefSeq" id="WP_149769307.1">
    <property type="nucleotide sequence ID" value="NZ_VDFQ02000002.1"/>
</dbReference>